<keyword evidence="2" id="KW-1185">Reference proteome</keyword>
<protein>
    <submittedName>
        <fullName evidence="1">Uncharacterized protein</fullName>
    </submittedName>
</protein>
<reference evidence="1 2" key="1">
    <citation type="journal article" date="2019" name="Nat. Ecol. Evol.">
        <title>Megaphylogeny resolves global patterns of mushroom evolution.</title>
        <authorList>
            <person name="Varga T."/>
            <person name="Krizsan K."/>
            <person name="Foldi C."/>
            <person name="Dima B."/>
            <person name="Sanchez-Garcia M."/>
            <person name="Sanchez-Ramirez S."/>
            <person name="Szollosi G.J."/>
            <person name="Szarkandi J.G."/>
            <person name="Papp V."/>
            <person name="Albert L."/>
            <person name="Andreopoulos W."/>
            <person name="Angelini C."/>
            <person name="Antonin V."/>
            <person name="Barry K.W."/>
            <person name="Bougher N.L."/>
            <person name="Buchanan P."/>
            <person name="Buyck B."/>
            <person name="Bense V."/>
            <person name="Catcheside P."/>
            <person name="Chovatia M."/>
            <person name="Cooper J."/>
            <person name="Damon W."/>
            <person name="Desjardin D."/>
            <person name="Finy P."/>
            <person name="Geml J."/>
            <person name="Haridas S."/>
            <person name="Hughes K."/>
            <person name="Justo A."/>
            <person name="Karasinski D."/>
            <person name="Kautmanova I."/>
            <person name="Kiss B."/>
            <person name="Kocsube S."/>
            <person name="Kotiranta H."/>
            <person name="LaButti K.M."/>
            <person name="Lechner B.E."/>
            <person name="Liimatainen K."/>
            <person name="Lipzen A."/>
            <person name="Lukacs Z."/>
            <person name="Mihaltcheva S."/>
            <person name="Morgado L.N."/>
            <person name="Niskanen T."/>
            <person name="Noordeloos M.E."/>
            <person name="Ohm R.A."/>
            <person name="Ortiz-Santana B."/>
            <person name="Ovrebo C."/>
            <person name="Racz N."/>
            <person name="Riley R."/>
            <person name="Savchenko A."/>
            <person name="Shiryaev A."/>
            <person name="Soop K."/>
            <person name="Spirin V."/>
            <person name="Szebenyi C."/>
            <person name="Tomsovsky M."/>
            <person name="Tulloss R.E."/>
            <person name="Uehling J."/>
            <person name="Grigoriev I.V."/>
            <person name="Vagvolgyi C."/>
            <person name="Papp T."/>
            <person name="Martin F.M."/>
            <person name="Miettinen O."/>
            <person name="Hibbett D.S."/>
            <person name="Nagy L.G."/>
        </authorList>
    </citation>
    <scope>NUCLEOTIDE SEQUENCE [LARGE SCALE GENOMIC DNA]</scope>
    <source>
        <strain evidence="1 2">FP101781</strain>
    </source>
</reference>
<gene>
    <name evidence="1" type="ORF">FA13DRAFT_364099</name>
</gene>
<evidence type="ECO:0000313" key="2">
    <source>
        <dbReference type="Proteomes" id="UP000298030"/>
    </source>
</evidence>
<name>A0A4Y7TBL3_COPMI</name>
<organism evidence="1 2">
    <name type="scientific">Coprinellus micaceus</name>
    <name type="common">Glistening ink-cap mushroom</name>
    <name type="synonym">Coprinus micaceus</name>
    <dbReference type="NCBI Taxonomy" id="71717"/>
    <lineage>
        <taxon>Eukaryota</taxon>
        <taxon>Fungi</taxon>
        <taxon>Dikarya</taxon>
        <taxon>Basidiomycota</taxon>
        <taxon>Agaricomycotina</taxon>
        <taxon>Agaricomycetes</taxon>
        <taxon>Agaricomycetidae</taxon>
        <taxon>Agaricales</taxon>
        <taxon>Agaricineae</taxon>
        <taxon>Psathyrellaceae</taxon>
        <taxon>Coprinellus</taxon>
    </lineage>
</organism>
<dbReference type="Proteomes" id="UP000298030">
    <property type="component" value="Unassembled WGS sequence"/>
</dbReference>
<dbReference type="EMBL" id="QPFP01000019">
    <property type="protein sequence ID" value="TEB31381.1"/>
    <property type="molecule type" value="Genomic_DNA"/>
</dbReference>
<evidence type="ECO:0000313" key="1">
    <source>
        <dbReference type="EMBL" id="TEB31381.1"/>
    </source>
</evidence>
<comment type="caution">
    <text evidence="1">The sequence shown here is derived from an EMBL/GenBank/DDBJ whole genome shotgun (WGS) entry which is preliminary data.</text>
</comment>
<accession>A0A4Y7TBL3</accession>
<dbReference type="AlphaFoldDB" id="A0A4Y7TBL3"/>
<sequence>MTSELARRILYPQLGSPNSDHGQEERCQSFGWFQGLSNAFPKRSIRYSISSIHFHLTCFLCSPITARDRSGDGRLFVLSHDQLQGSPLGSESGERLESPCFYPTTPLLRRIATFSQPFSTFQSLKSLHIPLYSPHHPTRTVHSRTFFVHSRVILVCIFDMSTVLKSPYLAQRSVFGRCRLTPPQRTDLLTAGGLL</sequence>
<proteinExistence type="predicted"/>